<dbReference type="PANTHER" id="PTHR14879:SF2">
    <property type="entry name" value="E3 UBIQUITIN-PROTEIN LIGASE RIFIFYLIN"/>
    <property type="match status" value="1"/>
</dbReference>
<dbReference type="FunFam" id="3.30.40.10:FF:000110">
    <property type="entry name" value="E3 ubiquitin-protein ligase RNF34 isoform X1"/>
    <property type="match status" value="1"/>
</dbReference>
<dbReference type="GO" id="GO:0006915">
    <property type="term" value="P:apoptotic process"/>
    <property type="evidence" value="ECO:0007669"/>
    <property type="project" value="UniProtKB-KW"/>
</dbReference>
<keyword evidence="16" id="KW-0832">Ubl conjugation</keyword>
<comment type="catalytic activity">
    <reaction evidence="1">
        <text>S-ubiquitinyl-[E2 ubiquitin-conjugating enzyme]-L-cysteine + [acceptor protein]-L-lysine = [E2 ubiquitin-conjugating enzyme]-L-cysteine + N(6)-ubiquitinyl-[acceptor protein]-L-lysine.</text>
        <dbReference type="EC" id="2.3.2.27"/>
    </reaction>
</comment>
<evidence type="ECO:0000256" key="12">
    <source>
        <dbReference type="ARBA" id="ARBA00022737"/>
    </source>
</evidence>
<evidence type="ECO:0000256" key="15">
    <source>
        <dbReference type="ARBA" id="ARBA00022833"/>
    </source>
</evidence>
<dbReference type="SUPFAM" id="SSF68906">
    <property type="entry name" value="SAP domain"/>
    <property type="match status" value="2"/>
</dbReference>
<evidence type="ECO:0000256" key="9">
    <source>
        <dbReference type="ARBA" id="ARBA00022679"/>
    </source>
</evidence>
<dbReference type="EC" id="2.3.2.27" evidence="5"/>
<dbReference type="SUPFAM" id="SSF57903">
    <property type="entry name" value="FYVE/PHD zinc finger"/>
    <property type="match status" value="1"/>
</dbReference>
<dbReference type="Proteomes" id="UP000694569">
    <property type="component" value="Unplaced"/>
</dbReference>
<keyword evidence="9" id="KW-0808">Transferase</keyword>
<dbReference type="Gene3D" id="1.10.720.140">
    <property type="match status" value="1"/>
</dbReference>
<evidence type="ECO:0000256" key="7">
    <source>
        <dbReference type="ARBA" id="ARBA00022490"/>
    </source>
</evidence>
<keyword evidence="22" id="KW-1185">Reference proteome</keyword>
<organism evidence="21 22">
    <name type="scientific">Leptobrachium leishanense</name>
    <name type="common">Leishan spiny toad</name>
    <dbReference type="NCBI Taxonomy" id="445787"/>
    <lineage>
        <taxon>Eukaryota</taxon>
        <taxon>Metazoa</taxon>
        <taxon>Chordata</taxon>
        <taxon>Craniata</taxon>
        <taxon>Vertebrata</taxon>
        <taxon>Euteleostomi</taxon>
        <taxon>Amphibia</taxon>
        <taxon>Batrachia</taxon>
        <taxon>Anura</taxon>
        <taxon>Pelobatoidea</taxon>
        <taxon>Megophryidae</taxon>
        <taxon>Leptobrachium</taxon>
    </lineage>
</organism>
<keyword evidence="8" id="KW-0597">Phosphoprotein</keyword>
<evidence type="ECO:0000256" key="13">
    <source>
        <dbReference type="ARBA" id="ARBA00022771"/>
    </source>
</evidence>
<dbReference type="AlphaFoldDB" id="A0A8C5QKY1"/>
<dbReference type="GO" id="GO:0043161">
    <property type="term" value="P:proteasome-mediated ubiquitin-dependent protein catabolic process"/>
    <property type="evidence" value="ECO:0007669"/>
    <property type="project" value="TreeGrafter"/>
</dbReference>
<dbReference type="Gene3D" id="1.10.720.30">
    <property type="entry name" value="SAP domain"/>
    <property type="match status" value="1"/>
</dbReference>
<evidence type="ECO:0000256" key="10">
    <source>
        <dbReference type="ARBA" id="ARBA00022703"/>
    </source>
</evidence>
<dbReference type="PANTHER" id="PTHR14879">
    <property type="entry name" value="CASPASE REGULATOR, RING FINGER DOMAIN-CONTAINING"/>
    <property type="match status" value="1"/>
</dbReference>
<evidence type="ECO:0000256" key="11">
    <source>
        <dbReference type="ARBA" id="ARBA00022723"/>
    </source>
</evidence>
<keyword evidence="15" id="KW-0862">Zinc</keyword>
<proteinExistence type="predicted"/>
<dbReference type="GO" id="GO:0070936">
    <property type="term" value="P:protein K48-linked ubiquitination"/>
    <property type="evidence" value="ECO:0007669"/>
    <property type="project" value="TreeGrafter"/>
</dbReference>
<dbReference type="SMART" id="SM00184">
    <property type="entry name" value="RING"/>
    <property type="match status" value="2"/>
</dbReference>
<keyword evidence="7" id="KW-0963">Cytoplasm</keyword>
<accession>A0A8C5QKY1</accession>
<evidence type="ECO:0000313" key="21">
    <source>
        <dbReference type="Ensembl" id="ENSLLEP00000039056.1"/>
    </source>
</evidence>
<evidence type="ECO:0000256" key="3">
    <source>
        <dbReference type="ARBA" id="ARBA00004514"/>
    </source>
</evidence>
<dbReference type="InterPro" id="IPR001841">
    <property type="entry name" value="Znf_RING"/>
</dbReference>
<evidence type="ECO:0000256" key="18">
    <source>
        <dbReference type="PROSITE-ProRule" id="PRU00175"/>
    </source>
</evidence>
<dbReference type="GO" id="GO:0005886">
    <property type="term" value="C:plasma membrane"/>
    <property type="evidence" value="ECO:0007669"/>
    <property type="project" value="UniProtKB-SubCell"/>
</dbReference>
<feature type="region of interest" description="Disordered" evidence="19">
    <location>
        <begin position="135"/>
        <end position="172"/>
    </location>
</feature>
<keyword evidence="6" id="KW-1003">Cell membrane</keyword>
<dbReference type="Pfam" id="PF21272">
    <property type="entry name" value="FYVE_CARP1-2"/>
    <property type="match status" value="1"/>
</dbReference>
<evidence type="ECO:0000256" key="16">
    <source>
        <dbReference type="ARBA" id="ARBA00022843"/>
    </source>
</evidence>
<reference evidence="21" key="1">
    <citation type="submission" date="2025-08" db="UniProtKB">
        <authorList>
            <consortium name="Ensembl"/>
        </authorList>
    </citation>
    <scope>IDENTIFICATION</scope>
</reference>
<evidence type="ECO:0000256" key="4">
    <source>
        <dbReference type="ARBA" id="ARBA00004906"/>
    </source>
</evidence>
<evidence type="ECO:0000256" key="6">
    <source>
        <dbReference type="ARBA" id="ARBA00022475"/>
    </source>
</evidence>
<dbReference type="InterPro" id="IPR057299">
    <property type="entry name" value="RNF34_RFFL_SAP"/>
</dbReference>
<keyword evidence="12" id="KW-0677">Repeat</keyword>
<dbReference type="CDD" id="cd16707">
    <property type="entry name" value="RING-HC_CARP2"/>
    <property type="match status" value="1"/>
</dbReference>
<dbReference type="Pfam" id="PF13920">
    <property type="entry name" value="zf-C3HC4_3"/>
    <property type="match status" value="1"/>
</dbReference>
<dbReference type="GeneTree" id="ENSGT00390000012719"/>
<dbReference type="GO" id="GO:0008270">
    <property type="term" value="F:zinc ion binding"/>
    <property type="evidence" value="ECO:0007669"/>
    <property type="project" value="UniProtKB-KW"/>
</dbReference>
<evidence type="ECO:0000259" key="20">
    <source>
        <dbReference type="PROSITE" id="PS50089"/>
    </source>
</evidence>
<evidence type="ECO:0000256" key="5">
    <source>
        <dbReference type="ARBA" id="ARBA00012483"/>
    </source>
</evidence>
<dbReference type="Pfam" id="PF23632">
    <property type="entry name" value="SAP_RNF34_RFFL"/>
    <property type="match status" value="1"/>
</dbReference>
<evidence type="ECO:0000256" key="1">
    <source>
        <dbReference type="ARBA" id="ARBA00000900"/>
    </source>
</evidence>
<comment type="subcellular location">
    <subcellularLocation>
        <location evidence="2">Cell membrane</location>
        <topology evidence="2">Peripheral membrane protein</topology>
    </subcellularLocation>
    <subcellularLocation>
        <location evidence="3">Cytoplasm</location>
        <location evidence="3">Cytosol</location>
    </subcellularLocation>
</comment>
<dbReference type="InterPro" id="IPR049320">
    <property type="entry name" value="CARP1_2_FYVE"/>
</dbReference>
<feature type="compositionally biased region" description="Low complexity" evidence="19">
    <location>
        <begin position="158"/>
        <end position="172"/>
    </location>
</feature>
<keyword evidence="10" id="KW-0053">Apoptosis</keyword>
<evidence type="ECO:0000313" key="22">
    <source>
        <dbReference type="Proteomes" id="UP000694569"/>
    </source>
</evidence>
<keyword evidence="11" id="KW-0479">Metal-binding</keyword>
<dbReference type="GO" id="GO:0061630">
    <property type="term" value="F:ubiquitin protein ligase activity"/>
    <property type="evidence" value="ECO:0007669"/>
    <property type="project" value="UniProtKB-EC"/>
</dbReference>
<evidence type="ECO:0000256" key="19">
    <source>
        <dbReference type="SAM" id="MobiDB-lite"/>
    </source>
</evidence>
<evidence type="ECO:0000256" key="14">
    <source>
        <dbReference type="ARBA" id="ARBA00022786"/>
    </source>
</evidence>
<dbReference type="InterPro" id="IPR051728">
    <property type="entry name" value="RING-FYVE_E3_ubiquitin-ligase"/>
</dbReference>
<dbReference type="Pfam" id="PF22968">
    <property type="entry name" value="RNF34L-like_3rd"/>
    <property type="match status" value="1"/>
</dbReference>
<dbReference type="Ensembl" id="ENSLLET00000040618.1">
    <property type="protein sequence ID" value="ENSLLEP00000039056.1"/>
    <property type="gene ID" value="ENSLLEG00000024803.1"/>
</dbReference>
<dbReference type="GO" id="GO:1902042">
    <property type="term" value="P:negative regulation of extrinsic apoptotic signaling pathway via death domain receptors"/>
    <property type="evidence" value="ECO:0007669"/>
    <property type="project" value="TreeGrafter"/>
</dbReference>
<keyword evidence="14" id="KW-0833">Ubl conjugation pathway</keyword>
<protein>
    <recommendedName>
        <fullName evidence="5">RING-type E3 ubiquitin transferase</fullName>
        <ecNumber evidence="5">2.3.2.27</ecNumber>
    </recommendedName>
</protein>
<dbReference type="InterPro" id="IPR011011">
    <property type="entry name" value="Znf_FYVE_PHD"/>
</dbReference>
<dbReference type="InterPro" id="IPR013083">
    <property type="entry name" value="Znf_RING/FYVE/PHD"/>
</dbReference>
<evidence type="ECO:0000256" key="17">
    <source>
        <dbReference type="ARBA" id="ARBA00023136"/>
    </source>
</evidence>
<feature type="domain" description="RING-type" evidence="20">
    <location>
        <begin position="288"/>
        <end position="323"/>
    </location>
</feature>
<dbReference type="PROSITE" id="PS50089">
    <property type="entry name" value="ZF_RING_2"/>
    <property type="match status" value="1"/>
</dbReference>
<evidence type="ECO:0000256" key="2">
    <source>
        <dbReference type="ARBA" id="ARBA00004202"/>
    </source>
</evidence>
<reference evidence="21" key="2">
    <citation type="submission" date="2025-09" db="UniProtKB">
        <authorList>
            <consortium name="Ensembl"/>
        </authorList>
    </citation>
    <scope>IDENTIFICATION</scope>
</reference>
<feature type="compositionally biased region" description="Polar residues" evidence="19">
    <location>
        <begin position="135"/>
        <end position="157"/>
    </location>
</feature>
<dbReference type="GO" id="GO:0005829">
    <property type="term" value="C:cytosol"/>
    <property type="evidence" value="ECO:0007669"/>
    <property type="project" value="UniProtKB-SubCell"/>
</dbReference>
<dbReference type="SUPFAM" id="SSF57850">
    <property type="entry name" value="RING/U-box"/>
    <property type="match status" value="1"/>
</dbReference>
<dbReference type="Gene3D" id="3.30.40.10">
    <property type="entry name" value="Zinc/RING finger domain, C3HC4 (zinc finger)"/>
    <property type="match status" value="1"/>
</dbReference>
<keyword evidence="17" id="KW-0472">Membrane</keyword>
<dbReference type="InterPro" id="IPR036361">
    <property type="entry name" value="SAP_dom_sf"/>
</dbReference>
<keyword evidence="13 18" id="KW-0863">Zinc-finger</keyword>
<sequence length="335" mass="38000">MWAACCNWLCLDSQPEETIPSERPQASSNPTFRASTTIPDIACKACGTRLQLPVRKSPCMDCRNNFCGPCFAPPTDNQPICQLCWRVRSTFFSREELLKMKVKDLRDYLSWRGISTELCREKDDLIQLVLNQRQQSPHAEVSHSNTSQFTSNQNRANQSPEEAPAPGQPAQAFPEANRREMPEEDGLDVDIMAEQETESTDSEEVLVPGRRASLSDIQDVDDIDSLTVRQLKEILARNFVNYKGCCEKWELMERVTRLYNEQKGLQEKVIGAAEEGDKARAIIDEHICKVCMDSPIDCVLLECGHMVTCTKCGKRMSECPICRQYVVRAVHVFRS</sequence>
<gene>
    <name evidence="21" type="primary">RFFL</name>
</gene>
<evidence type="ECO:0000256" key="8">
    <source>
        <dbReference type="ARBA" id="ARBA00022553"/>
    </source>
</evidence>
<dbReference type="OrthoDB" id="6339724at2759"/>
<dbReference type="InterPro" id="IPR055111">
    <property type="entry name" value="RNF34_RFFL_HeH"/>
</dbReference>
<comment type="pathway">
    <text evidence="4">Protein modification; protein ubiquitination.</text>
</comment>
<name>A0A8C5QKY1_9ANUR</name>